<gene>
    <name evidence="6" type="primary">chvE</name>
    <name evidence="6" type="ORF">ACFSX5_04040</name>
</gene>
<dbReference type="InterPro" id="IPR049784">
    <property type="entry name" value="ChvE-like"/>
</dbReference>
<reference evidence="7" key="1">
    <citation type="journal article" date="2019" name="Int. J. Syst. Evol. Microbiol.">
        <title>The Global Catalogue of Microorganisms (GCM) 10K type strain sequencing project: providing services to taxonomists for standard genome sequencing and annotation.</title>
        <authorList>
            <consortium name="The Broad Institute Genomics Platform"/>
            <consortium name="The Broad Institute Genome Sequencing Center for Infectious Disease"/>
            <person name="Wu L."/>
            <person name="Ma J."/>
        </authorList>
    </citation>
    <scope>NUCLEOTIDE SEQUENCE [LARGE SCALE GENOMIC DNA]</scope>
    <source>
        <strain evidence="7">CCM 7427</strain>
    </source>
</reference>
<accession>A0ABW5QH62</accession>
<dbReference type="SUPFAM" id="SSF53822">
    <property type="entry name" value="Periplasmic binding protein-like I"/>
    <property type="match status" value="1"/>
</dbReference>
<dbReference type="Gene3D" id="3.40.50.2300">
    <property type="match status" value="2"/>
</dbReference>
<dbReference type="InterPro" id="IPR028082">
    <property type="entry name" value="Peripla_BP_I"/>
</dbReference>
<feature type="signal peptide" evidence="4">
    <location>
        <begin position="1"/>
        <end position="26"/>
    </location>
</feature>
<protein>
    <submittedName>
        <fullName evidence="6">Multiple monosaccharide ABC transporter substrate-binding protein</fullName>
    </submittedName>
</protein>
<feature type="chain" id="PRO_5046087569" evidence="4">
    <location>
        <begin position="27"/>
        <end position="358"/>
    </location>
</feature>
<dbReference type="InterPro" id="IPR025997">
    <property type="entry name" value="SBP_2_dom"/>
</dbReference>
<dbReference type="RefSeq" id="WP_386832008.1">
    <property type="nucleotide sequence ID" value="NZ_JBHUNP010000001.1"/>
</dbReference>
<evidence type="ECO:0000313" key="7">
    <source>
        <dbReference type="Proteomes" id="UP001597521"/>
    </source>
</evidence>
<proteinExistence type="inferred from homology"/>
<dbReference type="PANTHER" id="PTHR30036">
    <property type="entry name" value="D-XYLOSE-BINDING PERIPLASMIC PROTEIN"/>
    <property type="match status" value="1"/>
</dbReference>
<keyword evidence="7" id="KW-1185">Reference proteome</keyword>
<dbReference type="Pfam" id="PF13407">
    <property type="entry name" value="Peripla_BP_4"/>
    <property type="match status" value="1"/>
</dbReference>
<comment type="similarity">
    <text evidence="2">Belongs to the bacterial solute-binding protein 2 family.</text>
</comment>
<name>A0ABW5QH62_9HYPH</name>
<sequence>MKLFKTLATVLAAGAVALTASTAVYAQDKGLIGIAMPTQSSLRWISDGNELKAALEAKGYTVDLQYAEDDIPNQLSQVENMVTKGAQALVIASIDGTTLSAVLQQAADAGIKVIAYDRLIRESGNVDYYTTFDNFQVGVLQANSLVKGLEERFGDQKPWNVELFGGSPDDNNAFFFYDGAMSVLQPLIDSGDIVVKSGQQGMETVGTLRWDGAVAQARMDNILSANYSDGSVVHGVLAPYDGLSRGIISSLRGVGYGSGDLQWPIITGQDAEAPSVKAIVAGEQYSTVYKDTRELAKVTADLVDTVVSGGTPEGLDTTTYDNGVKVVPSILLTPYEVDATNYQELVIDSGYIKPEDIQ</sequence>
<comment type="caution">
    <text evidence="6">The sequence shown here is derived from an EMBL/GenBank/DDBJ whole genome shotgun (WGS) entry which is preliminary data.</text>
</comment>
<dbReference type="CDD" id="cd19994">
    <property type="entry name" value="PBP1_ChvE"/>
    <property type="match status" value="1"/>
</dbReference>
<evidence type="ECO:0000259" key="5">
    <source>
        <dbReference type="Pfam" id="PF13407"/>
    </source>
</evidence>
<evidence type="ECO:0000313" key="6">
    <source>
        <dbReference type="EMBL" id="MFD2646964.1"/>
    </source>
</evidence>
<dbReference type="EMBL" id="JBHUNP010000001">
    <property type="protein sequence ID" value="MFD2646964.1"/>
    <property type="molecule type" value="Genomic_DNA"/>
</dbReference>
<feature type="domain" description="Periplasmic binding protein" evidence="5">
    <location>
        <begin position="32"/>
        <end position="309"/>
    </location>
</feature>
<keyword evidence="3 4" id="KW-0732">Signal</keyword>
<dbReference type="PANTHER" id="PTHR30036:SF1">
    <property type="entry name" value="D-XYLOSE-BINDING PERIPLASMIC PROTEIN"/>
    <property type="match status" value="1"/>
</dbReference>
<dbReference type="InterPro" id="IPR050555">
    <property type="entry name" value="Bact_Solute-Bind_Prot2"/>
</dbReference>
<organism evidence="6 7">
    <name type="scientific">Devosia albogilva</name>
    <dbReference type="NCBI Taxonomy" id="429726"/>
    <lineage>
        <taxon>Bacteria</taxon>
        <taxon>Pseudomonadati</taxon>
        <taxon>Pseudomonadota</taxon>
        <taxon>Alphaproteobacteria</taxon>
        <taxon>Hyphomicrobiales</taxon>
        <taxon>Devosiaceae</taxon>
        <taxon>Devosia</taxon>
    </lineage>
</organism>
<evidence type="ECO:0000256" key="1">
    <source>
        <dbReference type="ARBA" id="ARBA00004418"/>
    </source>
</evidence>
<comment type="subcellular location">
    <subcellularLocation>
        <location evidence="1">Periplasm</location>
    </subcellularLocation>
</comment>
<evidence type="ECO:0000256" key="2">
    <source>
        <dbReference type="ARBA" id="ARBA00007639"/>
    </source>
</evidence>
<dbReference type="NCBIfam" id="NF040907">
    <property type="entry name" value="ChvE"/>
    <property type="match status" value="1"/>
</dbReference>
<evidence type="ECO:0000256" key="4">
    <source>
        <dbReference type="SAM" id="SignalP"/>
    </source>
</evidence>
<evidence type="ECO:0000256" key="3">
    <source>
        <dbReference type="ARBA" id="ARBA00022729"/>
    </source>
</evidence>
<dbReference type="Proteomes" id="UP001597521">
    <property type="component" value="Unassembled WGS sequence"/>
</dbReference>